<feature type="compositionally biased region" description="Low complexity" evidence="1">
    <location>
        <begin position="542"/>
        <end position="563"/>
    </location>
</feature>
<proteinExistence type="predicted"/>
<feature type="compositionally biased region" description="Basic and acidic residues" evidence="1">
    <location>
        <begin position="186"/>
        <end position="197"/>
    </location>
</feature>
<dbReference type="OrthoDB" id="5561196at2759"/>
<keyword evidence="3" id="KW-1185">Reference proteome</keyword>
<feature type="region of interest" description="Disordered" evidence="1">
    <location>
        <begin position="542"/>
        <end position="570"/>
    </location>
</feature>
<feature type="region of interest" description="Disordered" evidence="1">
    <location>
        <begin position="139"/>
        <end position="221"/>
    </location>
</feature>
<dbReference type="Proteomes" id="UP000187455">
    <property type="component" value="Unassembled WGS sequence"/>
</dbReference>
<reference evidence="2 3" key="1">
    <citation type="journal article" date="2016" name="Mol. Biol. Evol.">
        <title>Genome-Wide Survey of Gut Fungi (Harpellales) Reveals the First Horizontally Transferred Ubiquitin Gene from a Mosquito Host.</title>
        <authorList>
            <person name="Wang Y."/>
            <person name="White M.M."/>
            <person name="Kvist S."/>
            <person name="Moncalvo J.M."/>
        </authorList>
    </citation>
    <scope>NUCLEOTIDE SEQUENCE [LARGE SCALE GENOMIC DNA]</scope>
    <source>
        <strain evidence="2 3">ALG-7-W6</strain>
    </source>
</reference>
<dbReference type="AlphaFoldDB" id="A0A1R0GSR8"/>
<evidence type="ECO:0000256" key="1">
    <source>
        <dbReference type="SAM" id="MobiDB-lite"/>
    </source>
</evidence>
<sequence length="719" mass="79869">MASPSKNSLSTNVYPILAEDSNPRAVPLAVPSRRRNSHVLRANKKNIPLTGSLKNPISLCRKPGISSKNTLKIHSTGSSVAQNSIKSSSGISKSYLSPNLGNSYLKNSKSRSLNEDNESCTSITPSNFPDILRKYPSYKPSFPRKSRSKDSLISVNSPKIDSNQELGCFEIDGKHPGSSTPSPDPFHLEKNIKEKSRILKSSANLPKNSKNRSPNSRNNPSIKDLNEVILELQLQLKNQLDLIDELGTINRDLCSQLSDRVDSESKLADDITYLKSMNDELLYDLTVKNALLECRIYPDNKLDTSLSKVSQYKLHQFKADLLHCHDLLHRYNLSSSSHSSSNFMSGTVSPNLPPGSSILKNKFLAKLNTRKLPFPSLNNTDTTVEISDLDSPIGKASLDHQPPQNHCIENASPSKRKRRTYIEINRESNSPPELLPFINDANTINVPKFNDPLNIIPKIDAIISDIISKIPNPIFNETSERTETPNKDFQKILNSSENIFPTSAPAVLPSTQYWNTNTPTYFRPFQFDRNLAEFSDKKSAKSPLSALSTPSTSGFKSGSSYSPNPSLEKTPQDMIKVVTSNLLTSHESERSLNYISDATSVNSINTGESLSPNNEASTNCVLSNLDVNSKKSAFPKQNIIRLSNLSQETLSPSSQNSHKCDSCNKLYESIDSLLIDNDYYRSSNKSLEKRLENTISEFNHLVSIFNYNKALILSDILGQ</sequence>
<protein>
    <submittedName>
        <fullName evidence="2">Uncharacterized protein</fullName>
    </submittedName>
</protein>
<evidence type="ECO:0000313" key="3">
    <source>
        <dbReference type="Proteomes" id="UP000187455"/>
    </source>
</evidence>
<comment type="caution">
    <text evidence="2">The sequence shown here is derived from an EMBL/GenBank/DDBJ whole genome shotgun (WGS) entry which is preliminary data.</text>
</comment>
<gene>
    <name evidence="2" type="ORF">AYI68_g5980</name>
</gene>
<feature type="compositionally biased region" description="Low complexity" evidence="1">
    <location>
        <begin position="206"/>
        <end position="221"/>
    </location>
</feature>
<dbReference type="EMBL" id="LSSL01003950">
    <property type="protein sequence ID" value="OLY79934.1"/>
    <property type="molecule type" value="Genomic_DNA"/>
</dbReference>
<evidence type="ECO:0000313" key="2">
    <source>
        <dbReference type="EMBL" id="OLY79934.1"/>
    </source>
</evidence>
<accession>A0A1R0GSR8</accession>
<organism evidence="2 3">
    <name type="scientific">Smittium mucronatum</name>
    <dbReference type="NCBI Taxonomy" id="133383"/>
    <lineage>
        <taxon>Eukaryota</taxon>
        <taxon>Fungi</taxon>
        <taxon>Fungi incertae sedis</taxon>
        <taxon>Zoopagomycota</taxon>
        <taxon>Kickxellomycotina</taxon>
        <taxon>Harpellomycetes</taxon>
        <taxon>Harpellales</taxon>
        <taxon>Legeriomycetaceae</taxon>
        <taxon>Smittium</taxon>
    </lineage>
</organism>
<name>A0A1R0GSR8_9FUNG</name>
<feature type="compositionally biased region" description="Polar residues" evidence="1">
    <location>
        <begin position="151"/>
        <end position="165"/>
    </location>
</feature>
<feature type="region of interest" description="Disordered" evidence="1">
    <location>
        <begin position="103"/>
        <end position="126"/>
    </location>
</feature>